<reference evidence="2" key="1">
    <citation type="journal article" date="2022" name="Mol. Ecol. Resour.">
        <title>The genomes of chicory, endive, great burdock and yacon provide insights into Asteraceae palaeo-polyploidization history and plant inulin production.</title>
        <authorList>
            <person name="Fan W."/>
            <person name="Wang S."/>
            <person name="Wang H."/>
            <person name="Wang A."/>
            <person name="Jiang F."/>
            <person name="Liu H."/>
            <person name="Zhao H."/>
            <person name="Xu D."/>
            <person name="Zhang Y."/>
        </authorList>
    </citation>
    <scope>NUCLEOTIDE SEQUENCE [LARGE SCALE GENOMIC DNA]</scope>
    <source>
        <strain evidence="2">cv. Niubang</strain>
    </source>
</reference>
<sequence>MQFKILARKPRKNLDILGLIALKINLTGLGISSEPVSTIQDQDDLDSLKRLAQILAEIAINSLGQVRPDMCSEGYFVIYEFPFKIGFRWPYSPLSRSFMLTFNFASGQLMPKFWRVVSVIERLTKDGGGSFNVNELLMVYIVKADVFHHYSLYSNYRRDRTLVLNTVVNDRGWKSRYTFVRMAILGLDSDWLEPDWKKSNQSIFFDDVKPISDSVYKITRFLGYSAADRSYSPLPSTGDDNEITILEPLEVEVEEVEEERVEEREEEREVEMAGSGLPKRPRMMIPREPSSRGGGSSSIASPEKAKMDDPIPAVPIKFVPPVTESPKEPNVERTTSEEVQETGASGSNPPSSDKGKEPADVQMVNSTCPSDFMADDVLDRARIFPYLSKYLLLWFKDKFKMMRIDDVGSHFSGLSFMMFQGSLGLYRDIERLRQAMSRALDREKAALDREKVALSREKEVRYEVESLATKLEEANKVAEVANGQVADLQSHLRVSYEILEGTQEELDRARVFLVMNEKETRDAKERKAKQKFRIEELEEELKADDLNSEDEKDMDEVEVDTEEAKTDETLAGDASVSMPTEDAPPS</sequence>
<evidence type="ECO:0000313" key="1">
    <source>
        <dbReference type="EMBL" id="KAI3771508.1"/>
    </source>
</evidence>
<dbReference type="Proteomes" id="UP001055879">
    <property type="component" value="Linkage Group LG01"/>
</dbReference>
<name>A0ACB9FKQ1_ARCLA</name>
<evidence type="ECO:0000313" key="2">
    <source>
        <dbReference type="Proteomes" id="UP001055879"/>
    </source>
</evidence>
<proteinExistence type="predicted"/>
<keyword evidence="2" id="KW-1185">Reference proteome</keyword>
<reference evidence="1 2" key="2">
    <citation type="journal article" date="2022" name="Mol. Ecol. Resour.">
        <title>The genomes of chicory, endive, great burdock and yacon provide insights into Asteraceae paleo-polyploidization history and plant inulin production.</title>
        <authorList>
            <person name="Fan W."/>
            <person name="Wang S."/>
            <person name="Wang H."/>
            <person name="Wang A."/>
            <person name="Jiang F."/>
            <person name="Liu H."/>
            <person name="Zhao H."/>
            <person name="Xu D."/>
            <person name="Zhang Y."/>
        </authorList>
    </citation>
    <scope>NUCLEOTIDE SEQUENCE [LARGE SCALE GENOMIC DNA]</scope>
    <source>
        <strain evidence="2">cv. Niubang</strain>
    </source>
</reference>
<organism evidence="1 2">
    <name type="scientific">Arctium lappa</name>
    <name type="common">Greater burdock</name>
    <name type="synonym">Lappa major</name>
    <dbReference type="NCBI Taxonomy" id="4217"/>
    <lineage>
        <taxon>Eukaryota</taxon>
        <taxon>Viridiplantae</taxon>
        <taxon>Streptophyta</taxon>
        <taxon>Embryophyta</taxon>
        <taxon>Tracheophyta</taxon>
        <taxon>Spermatophyta</taxon>
        <taxon>Magnoliopsida</taxon>
        <taxon>eudicotyledons</taxon>
        <taxon>Gunneridae</taxon>
        <taxon>Pentapetalae</taxon>
        <taxon>asterids</taxon>
        <taxon>campanulids</taxon>
        <taxon>Asterales</taxon>
        <taxon>Asteraceae</taxon>
        <taxon>Carduoideae</taxon>
        <taxon>Cardueae</taxon>
        <taxon>Arctiinae</taxon>
        <taxon>Arctium</taxon>
    </lineage>
</organism>
<protein>
    <submittedName>
        <fullName evidence="1">Uncharacterized protein</fullName>
    </submittedName>
</protein>
<comment type="caution">
    <text evidence="1">The sequence shown here is derived from an EMBL/GenBank/DDBJ whole genome shotgun (WGS) entry which is preliminary data.</text>
</comment>
<gene>
    <name evidence="1" type="ORF">L6452_02673</name>
</gene>
<accession>A0ACB9FKQ1</accession>
<dbReference type="EMBL" id="CM042047">
    <property type="protein sequence ID" value="KAI3771508.1"/>
    <property type="molecule type" value="Genomic_DNA"/>
</dbReference>